<dbReference type="PROSITE" id="PS00912">
    <property type="entry name" value="DHODEHASE_2"/>
    <property type="match status" value="1"/>
</dbReference>
<dbReference type="NCBIfam" id="NF003645">
    <property type="entry name" value="PRK05286.1-2"/>
    <property type="match status" value="1"/>
</dbReference>
<dbReference type="AlphaFoldDB" id="A0AAN8F764"/>
<evidence type="ECO:0000256" key="7">
    <source>
        <dbReference type="ARBA" id="ARBA00022643"/>
    </source>
</evidence>
<dbReference type="GO" id="GO:0005743">
    <property type="term" value="C:mitochondrial inner membrane"/>
    <property type="evidence" value="ECO:0007669"/>
    <property type="project" value="UniProtKB-SubCell"/>
</dbReference>
<keyword evidence="14" id="KW-1185">Reference proteome</keyword>
<keyword evidence="11" id="KW-0496">Mitochondrion</keyword>
<dbReference type="NCBIfam" id="TIGR01036">
    <property type="entry name" value="pyrD_sub2"/>
    <property type="match status" value="1"/>
</dbReference>
<dbReference type="GO" id="GO:0006207">
    <property type="term" value="P:'de novo' pyrimidine nucleobase biosynthetic process"/>
    <property type="evidence" value="ECO:0007669"/>
    <property type="project" value="InterPro"/>
</dbReference>
<dbReference type="Pfam" id="PF01180">
    <property type="entry name" value="DHO_dh"/>
    <property type="match status" value="1"/>
</dbReference>
<evidence type="ECO:0000313" key="14">
    <source>
        <dbReference type="Proteomes" id="UP001331761"/>
    </source>
</evidence>
<dbReference type="EC" id="1.3.5.2" evidence="4 11"/>
<dbReference type="InterPro" id="IPR005719">
    <property type="entry name" value="Dihydroorotate_DH_2"/>
</dbReference>
<comment type="pathway">
    <text evidence="2 11">Pyrimidine metabolism; UMP biosynthesis via de novo pathway; orotate from (S)-dihydroorotate (quinone route): step 1/1.</text>
</comment>
<evidence type="ECO:0000256" key="10">
    <source>
        <dbReference type="ARBA" id="ARBA00048639"/>
    </source>
</evidence>
<dbReference type="SUPFAM" id="SSF51395">
    <property type="entry name" value="FMN-linked oxidoreductases"/>
    <property type="match status" value="1"/>
</dbReference>
<dbReference type="InterPro" id="IPR013785">
    <property type="entry name" value="Aldolase_TIM"/>
</dbReference>
<dbReference type="GO" id="GO:0106430">
    <property type="term" value="F:dihydroorotate dehydrogenase (quinone) activity"/>
    <property type="evidence" value="ECO:0007669"/>
    <property type="project" value="UniProtKB-EC"/>
</dbReference>
<accession>A0AAN8F764</accession>
<reference evidence="13 14" key="1">
    <citation type="submission" date="2019-10" db="EMBL/GenBank/DDBJ databases">
        <title>Assembly and Annotation for the nematode Trichostrongylus colubriformis.</title>
        <authorList>
            <person name="Martin J."/>
        </authorList>
    </citation>
    <scope>NUCLEOTIDE SEQUENCE [LARGE SCALE GENOMIC DNA]</scope>
    <source>
        <strain evidence="13">G859</strain>
        <tissue evidence="13">Whole worm</tissue>
    </source>
</reference>
<evidence type="ECO:0000256" key="8">
    <source>
        <dbReference type="ARBA" id="ARBA00023002"/>
    </source>
</evidence>
<keyword evidence="8 11" id="KW-0560">Oxidoreductase</keyword>
<protein>
    <recommendedName>
        <fullName evidence="5 11">Dihydroorotate dehydrogenase (quinone), mitochondrial</fullName>
        <shortName evidence="11">DHOdehase</shortName>
        <ecNumber evidence="4 11">1.3.5.2</ecNumber>
    </recommendedName>
</protein>
<dbReference type="CDD" id="cd04738">
    <property type="entry name" value="DHOD_2_like"/>
    <property type="match status" value="1"/>
</dbReference>
<feature type="domain" description="Dihydroorotate dehydrogenase catalytic" evidence="12">
    <location>
        <begin position="81"/>
        <end position="379"/>
    </location>
</feature>
<name>A0AAN8F764_TRICO</name>
<evidence type="ECO:0000256" key="6">
    <source>
        <dbReference type="ARBA" id="ARBA00022630"/>
    </source>
</evidence>
<comment type="catalytic activity">
    <reaction evidence="10 11">
        <text>(S)-dihydroorotate + a quinone = orotate + a quinol</text>
        <dbReference type="Rhea" id="RHEA:30187"/>
        <dbReference type="ChEBI" id="CHEBI:24646"/>
        <dbReference type="ChEBI" id="CHEBI:30839"/>
        <dbReference type="ChEBI" id="CHEBI:30864"/>
        <dbReference type="ChEBI" id="CHEBI:132124"/>
        <dbReference type="EC" id="1.3.5.2"/>
    </reaction>
</comment>
<evidence type="ECO:0000256" key="2">
    <source>
        <dbReference type="ARBA" id="ARBA00005161"/>
    </source>
</evidence>
<keyword evidence="9" id="KW-0472">Membrane</keyword>
<evidence type="ECO:0000256" key="11">
    <source>
        <dbReference type="RuleBase" id="RU361255"/>
    </source>
</evidence>
<comment type="subcellular location">
    <subcellularLocation>
        <location evidence="1">Membrane</location>
    </subcellularLocation>
    <subcellularLocation>
        <location evidence="11">Mitochondrion inner membrane</location>
        <topology evidence="11">Single-pass membrane protein</topology>
    </subcellularLocation>
</comment>
<keyword evidence="7 11" id="KW-0288">FMN</keyword>
<dbReference type="PANTHER" id="PTHR48109">
    <property type="entry name" value="DIHYDROOROTATE DEHYDROGENASE (QUINONE), MITOCHONDRIAL-RELATED"/>
    <property type="match status" value="1"/>
</dbReference>
<comment type="cofactor">
    <cofactor evidence="11">
        <name>FMN</name>
        <dbReference type="ChEBI" id="CHEBI:58210"/>
    </cofactor>
    <text evidence="11">Binds 1 FMN per subunit.</text>
</comment>
<evidence type="ECO:0000256" key="4">
    <source>
        <dbReference type="ARBA" id="ARBA00012791"/>
    </source>
</evidence>
<dbReference type="InterPro" id="IPR050074">
    <property type="entry name" value="DHO_dehydrogenase"/>
</dbReference>
<dbReference type="InterPro" id="IPR001295">
    <property type="entry name" value="Dihydroorotate_DH_CS"/>
</dbReference>
<evidence type="ECO:0000256" key="1">
    <source>
        <dbReference type="ARBA" id="ARBA00004370"/>
    </source>
</evidence>
<evidence type="ECO:0000259" key="12">
    <source>
        <dbReference type="Pfam" id="PF01180"/>
    </source>
</evidence>
<evidence type="ECO:0000313" key="13">
    <source>
        <dbReference type="EMBL" id="KAK5973552.1"/>
    </source>
</evidence>
<organism evidence="13 14">
    <name type="scientific">Trichostrongylus colubriformis</name>
    <name type="common">Black scour worm</name>
    <dbReference type="NCBI Taxonomy" id="6319"/>
    <lineage>
        <taxon>Eukaryota</taxon>
        <taxon>Metazoa</taxon>
        <taxon>Ecdysozoa</taxon>
        <taxon>Nematoda</taxon>
        <taxon>Chromadorea</taxon>
        <taxon>Rhabditida</taxon>
        <taxon>Rhabditina</taxon>
        <taxon>Rhabditomorpha</taxon>
        <taxon>Strongyloidea</taxon>
        <taxon>Trichostrongylidae</taxon>
        <taxon>Trichostrongylus</taxon>
    </lineage>
</organism>
<keyword evidence="6 11" id="KW-0285">Flavoprotein</keyword>
<comment type="caution">
    <text evidence="13">The sequence shown here is derived from an EMBL/GenBank/DDBJ whole genome shotgun (WGS) entry which is preliminary data.</text>
</comment>
<dbReference type="PROSITE" id="PS00911">
    <property type="entry name" value="DHODEHASE_1"/>
    <property type="match status" value="1"/>
</dbReference>
<dbReference type="InterPro" id="IPR005720">
    <property type="entry name" value="Dihydroorotate_DH_cat"/>
</dbReference>
<comment type="similarity">
    <text evidence="3 11">Belongs to the dihydroorotate dehydrogenase family. Type 2 subfamily.</text>
</comment>
<proteinExistence type="inferred from homology"/>
<dbReference type="NCBIfam" id="NF003652">
    <property type="entry name" value="PRK05286.2-5"/>
    <property type="match status" value="1"/>
</dbReference>
<dbReference type="EMBL" id="WIXE01015352">
    <property type="protein sequence ID" value="KAK5973552.1"/>
    <property type="molecule type" value="Genomic_DNA"/>
</dbReference>
<dbReference type="PANTHER" id="PTHR48109:SF4">
    <property type="entry name" value="DIHYDROOROTATE DEHYDROGENASE (QUINONE), MITOCHONDRIAL"/>
    <property type="match status" value="1"/>
</dbReference>
<evidence type="ECO:0000256" key="5">
    <source>
        <dbReference type="ARBA" id="ARBA00017599"/>
    </source>
</evidence>
<dbReference type="GO" id="GO:0009220">
    <property type="term" value="P:pyrimidine ribonucleotide biosynthetic process"/>
    <property type="evidence" value="ECO:0007669"/>
    <property type="project" value="TreeGrafter"/>
</dbReference>
<evidence type="ECO:0000256" key="3">
    <source>
        <dbReference type="ARBA" id="ARBA00005359"/>
    </source>
</evidence>
<sequence>MFLKSTRRHITKYTVFIVGGSLLTYGSAELLASSETFQSKAMMPLIHRYIDGETSHEYALRLASWGLLPRFSHSRTEYPELKCEFLGKHLRNPIGLAAGFDRNGEAIRPLAKWSGFGLIEIGTITPIPQNGNPRPRVFHLFEDEGIINRDGFSNGGVGRVQQRVKAARDKWNDNLAMFGVNIGKNELCEEAKLDYEIGVTYFARYSDYMVINVSSPNTIGSRSMQKSDLQKLLVFVKHAIDIMELDPRPKMLLKIAPDLTESEKKDIAQVLMDPKYGVDGLIVSNATTARPDSLRSENKVEPGGLSGAPLRDMSTECVREMYRYTSGRVPIVGCGGVSSGADAYDKIRAGASVVQLYSALAYQGFPVVGKIKRELTELLRRDGYTNISQAVGADHRI</sequence>
<keyword evidence="11" id="KW-0999">Mitochondrion inner membrane</keyword>
<dbReference type="Gene3D" id="3.20.20.70">
    <property type="entry name" value="Aldolase class I"/>
    <property type="match status" value="1"/>
</dbReference>
<dbReference type="Proteomes" id="UP001331761">
    <property type="component" value="Unassembled WGS sequence"/>
</dbReference>
<evidence type="ECO:0000256" key="9">
    <source>
        <dbReference type="ARBA" id="ARBA00023136"/>
    </source>
</evidence>
<gene>
    <name evidence="13" type="ORF">GCK32_009712</name>
</gene>